<evidence type="ECO:0000313" key="3">
    <source>
        <dbReference type="EMBL" id="OLF97984.1"/>
    </source>
</evidence>
<keyword evidence="2" id="KW-0472">Membrane</keyword>
<proteinExistence type="predicted"/>
<evidence type="ECO:0000256" key="1">
    <source>
        <dbReference type="SAM" id="Coils"/>
    </source>
</evidence>
<organism evidence="3 4">
    <name type="scientific">Bacillus paralicheniformis</name>
    <dbReference type="NCBI Taxonomy" id="1648923"/>
    <lineage>
        <taxon>Bacteria</taxon>
        <taxon>Bacillati</taxon>
        <taxon>Bacillota</taxon>
        <taxon>Bacilli</taxon>
        <taxon>Bacillales</taxon>
        <taxon>Bacillaceae</taxon>
        <taxon>Bacillus</taxon>
    </lineage>
</organism>
<keyword evidence="2" id="KW-0812">Transmembrane</keyword>
<dbReference type="AlphaFoldDB" id="A0A7Z0X1I3"/>
<protein>
    <submittedName>
        <fullName evidence="3">XhlA</fullName>
    </submittedName>
</protein>
<dbReference type="InterPro" id="IPR019715">
    <property type="entry name" value="Haemolysin_XhlA"/>
</dbReference>
<reference evidence="3 4" key="1">
    <citation type="journal article" date="2016" name="Front. Microbiol.">
        <title>High-Level Heat Resistance of Spores of Bacillus amyloliquefaciens and Bacillus licheniformis Results from the Presence of a spoVA Operon in a Tn1546 Transposon.</title>
        <authorList>
            <person name="Berendsen E.M."/>
            <person name="Koning R.A."/>
            <person name="Boekhorst J."/>
            <person name="de Jong A."/>
            <person name="Kuipers O.P."/>
            <person name="Wells-Bennik M.H."/>
        </authorList>
    </citation>
    <scope>NUCLEOTIDE SEQUENCE [LARGE SCALE GENOMIC DNA]</scope>
    <source>
        <strain evidence="3 4">B4121</strain>
    </source>
</reference>
<keyword evidence="2" id="KW-1133">Transmembrane helix</keyword>
<dbReference type="Pfam" id="PF10779">
    <property type="entry name" value="XhlA"/>
    <property type="match status" value="1"/>
</dbReference>
<comment type="caution">
    <text evidence="3">The sequence shown here is derived from an EMBL/GenBank/DDBJ whole genome shotgun (WGS) entry which is preliminary data.</text>
</comment>
<dbReference type="Proteomes" id="UP000185604">
    <property type="component" value="Unassembled WGS sequence"/>
</dbReference>
<dbReference type="EMBL" id="LKPO01000003">
    <property type="protein sequence ID" value="OLF97984.1"/>
    <property type="molecule type" value="Genomic_DNA"/>
</dbReference>
<keyword evidence="1" id="KW-0175">Coiled coil</keyword>
<evidence type="ECO:0000256" key="2">
    <source>
        <dbReference type="SAM" id="Phobius"/>
    </source>
</evidence>
<accession>A0A7Z0X1I3</accession>
<feature type="transmembrane region" description="Helical" evidence="2">
    <location>
        <begin position="91"/>
        <end position="115"/>
    </location>
</feature>
<evidence type="ECO:0000313" key="4">
    <source>
        <dbReference type="Proteomes" id="UP000185604"/>
    </source>
</evidence>
<sequence>MNISVLDLVLKPHRFLKNHLNNMREGIKMLEAPELDIFQKEVQEMKADQKSLEQRVSTLERTSDRHDQQIISINEKLNKIEENTTWIKRSITGAIITAVSTGIIGGAIAVFYNLLQR</sequence>
<gene>
    <name evidence="3" type="ORF">B4121_0611</name>
</gene>
<dbReference type="SUPFAM" id="SSF57997">
    <property type="entry name" value="Tropomyosin"/>
    <property type="match status" value="1"/>
</dbReference>
<feature type="coiled-coil region" evidence="1">
    <location>
        <begin position="35"/>
        <end position="83"/>
    </location>
</feature>
<name>A0A7Z0X1I3_9BACI</name>